<feature type="signal peptide" evidence="1">
    <location>
        <begin position="1"/>
        <end position="17"/>
    </location>
</feature>
<dbReference type="PANTHER" id="PTHR10091:SF2">
    <property type="entry name" value="ALDOSE 1-EPIMERASE"/>
    <property type="match status" value="1"/>
</dbReference>
<dbReference type="GO" id="GO:0030246">
    <property type="term" value="F:carbohydrate binding"/>
    <property type="evidence" value="ECO:0007669"/>
    <property type="project" value="InterPro"/>
</dbReference>
<dbReference type="GO" id="GO:0006006">
    <property type="term" value="P:glucose metabolic process"/>
    <property type="evidence" value="ECO:0007669"/>
    <property type="project" value="TreeGrafter"/>
</dbReference>
<keyword evidence="3" id="KW-1185">Reference proteome</keyword>
<dbReference type="InterPro" id="IPR014718">
    <property type="entry name" value="GH-type_carb-bd"/>
</dbReference>
<dbReference type="RefSeq" id="XP_031867353.1">
    <property type="nucleotide sequence ID" value="XM_032016122.1"/>
</dbReference>
<dbReference type="Proteomes" id="UP000254866">
    <property type="component" value="Unassembled WGS sequence"/>
</dbReference>
<feature type="chain" id="PRO_5016910635" description="Galactose mutarotase-like protein" evidence="1">
    <location>
        <begin position="18"/>
        <end position="384"/>
    </location>
</feature>
<evidence type="ECO:0000313" key="2">
    <source>
        <dbReference type="EMBL" id="RDL34371.1"/>
    </source>
</evidence>
<dbReference type="Pfam" id="PF01263">
    <property type="entry name" value="Aldose_epim"/>
    <property type="match status" value="1"/>
</dbReference>
<dbReference type="EMBL" id="NPIC01000007">
    <property type="protein sequence ID" value="RDL34371.1"/>
    <property type="molecule type" value="Genomic_DNA"/>
</dbReference>
<dbReference type="GeneID" id="43600348"/>
<dbReference type="OrthoDB" id="274691at2759"/>
<keyword evidence="1" id="KW-0732">Signal</keyword>
<dbReference type="AlphaFoldDB" id="A0A370TGQ1"/>
<name>A0A370TGQ1_9HELO</name>
<dbReference type="GO" id="GO:0004034">
    <property type="term" value="F:aldose 1-epimerase activity"/>
    <property type="evidence" value="ECO:0007669"/>
    <property type="project" value="TreeGrafter"/>
</dbReference>
<dbReference type="STRING" id="2656787.A0A370TGQ1"/>
<dbReference type="PANTHER" id="PTHR10091">
    <property type="entry name" value="ALDOSE-1-EPIMERASE"/>
    <property type="match status" value="1"/>
</dbReference>
<organism evidence="2 3">
    <name type="scientific">Venustampulla echinocandica</name>
    <dbReference type="NCBI Taxonomy" id="2656787"/>
    <lineage>
        <taxon>Eukaryota</taxon>
        <taxon>Fungi</taxon>
        <taxon>Dikarya</taxon>
        <taxon>Ascomycota</taxon>
        <taxon>Pezizomycotina</taxon>
        <taxon>Leotiomycetes</taxon>
        <taxon>Helotiales</taxon>
        <taxon>Pleuroascaceae</taxon>
        <taxon>Venustampulla</taxon>
    </lineage>
</organism>
<dbReference type="InterPro" id="IPR011013">
    <property type="entry name" value="Gal_mutarotase_sf_dom"/>
</dbReference>
<sequence>MIKALFTALLLPLSVLAKDAPEPGPDGKYTLTAPGITAKFVAYSAAITNLIVKDRNGVDRDIILGYDNASFYPVDPNHPDYGAVPGRYVNRIANHTYELDGTRYFTEANDGNGTLHSGLNGWSRRTWNVSEVTETSITFTIRDENNSSAGMPGLVLGTVTHSVSANSWSTKLKAKAVDHRTPIMLTTHPYWNLDAFANPDTDLVLNHTLSLPFGARMIGIDPNTQSTGDLPKVAKGSINDFWSKPKQLGASINDPAWVGNCGTASGCSGYNNQWIVDREAADEDKPIASLSSDWSGIKWDLHSDQAGVVVYSCYWMGGVNELKASQGGKATNGFVQRNGCVAVEPQDWVDGINHPEWKRLDKQIYGPDTGPFESSISYKFSTIK</sequence>
<dbReference type="GO" id="GO:0033499">
    <property type="term" value="P:galactose catabolic process via UDP-galactose, Leloir pathway"/>
    <property type="evidence" value="ECO:0007669"/>
    <property type="project" value="TreeGrafter"/>
</dbReference>
<dbReference type="InterPro" id="IPR008183">
    <property type="entry name" value="Aldose_1/G6P_1-epimerase"/>
</dbReference>
<evidence type="ECO:0008006" key="4">
    <source>
        <dbReference type="Google" id="ProtNLM"/>
    </source>
</evidence>
<accession>A0A370TGQ1</accession>
<dbReference type="Gene3D" id="2.70.98.10">
    <property type="match status" value="1"/>
</dbReference>
<comment type="caution">
    <text evidence="2">The sequence shown here is derived from an EMBL/GenBank/DDBJ whole genome shotgun (WGS) entry which is preliminary data.</text>
</comment>
<gene>
    <name evidence="2" type="ORF">BP5553_07499</name>
</gene>
<evidence type="ECO:0000313" key="3">
    <source>
        <dbReference type="Proteomes" id="UP000254866"/>
    </source>
</evidence>
<dbReference type="SUPFAM" id="SSF74650">
    <property type="entry name" value="Galactose mutarotase-like"/>
    <property type="match status" value="1"/>
</dbReference>
<protein>
    <recommendedName>
        <fullName evidence="4">Galactose mutarotase-like protein</fullName>
    </recommendedName>
</protein>
<reference evidence="2 3" key="1">
    <citation type="journal article" date="2018" name="IMA Fungus">
        <title>IMA Genome-F 9: Draft genome sequence of Annulohypoxylon stygium, Aspergillus mulundensis, Berkeleyomyces basicola (syn. Thielaviopsis basicola), Ceratocystis smalleyi, two Cercospora beticola strains, Coleophoma cylindrospora, Fusarium fracticaudum, Phialophora cf. hyalina, and Morchella septimelata.</title>
        <authorList>
            <person name="Wingfield B.D."/>
            <person name="Bills G.F."/>
            <person name="Dong Y."/>
            <person name="Huang W."/>
            <person name="Nel W.J."/>
            <person name="Swalarsk-Parry B.S."/>
            <person name="Vaghefi N."/>
            <person name="Wilken P.M."/>
            <person name="An Z."/>
            <person name="de Beer Z.W."/>
            <person name="De Vos L."/>
            <person name="Chen L."/>
            <person name="Duong T.A."/>
            <person name="Gao Y."/>
            <person name="Hammerbacher A."/>
            <person name="Kikkert J.R."/>
            <person name="Li Y."/>
            <person name="Li H."/>
            <person name="Li K."/>
            <person name="Li Q."/>
            <person name="Liu X."/>
            <person name="Ma X."/>
            <person name="Naidoo K."/>
            <person name="Pethybridge S.J."/>
            <person name="Sun J."/>
            <person name="Steenkamp E.T."/>
            <person name="van der Nest M.A."/>
            <person name="van Wyk S."/>
            <person name="Wingfield M.J."/>
            <person name="Xiong C."/>
            <person name="Yue Q."/>
            <person name="Zhang X."/>
        </authorList>
    </citation>
    <scope>NUCLEOTIDE SEQUENCE [LARGE SCALE GENOMIC DNA]</scope>
    <source>
        <strain evidence="2 3">BP 5553</strain>
    </source>
</reference>
<evidence type="ECO:0000256" key="1">
    <source>
        <dbReference type="SAM" id="SignalP"/>
    </source>
</evidence>
<proteinExistence type="predicted"/>